<dbReference type="AlphaFoldDB" id="A0A2A2H3P3"/>
<name>A0A2A2H3P3_METBR</name>
<feature type="transmembrane region" description="Helical" evidence="1">
    <location>
        <begin position="12"/>
        <end position="30"/>
    </location>
</feature>
<keyword evidence="1" id="KW-0472">Membrane</keyword>
<evidence type="ECO:0000256" key="1">
    <source>
        <dbReference type="SAM" id="Phobius"/>
    </source>
</evidence>
<keyword evidence="3" id="KW-1185">Reference proteome</keyword>
<keyword evidence="1" id="KW-1133">Transmembrane helix</keyword>
<dbReference type="RefSeq" id="WP_069583704.1">
    <property type="nucleotide sequence ID" value="NZ_LMVM01000033.1"/>
</dbReference>
<proteinExistence type="predicted"/>
<accession>A0A2A2H3P3</accession>
<evidence type="ECO:0000313" key="2">
    <source>
        <dbReference type="EMBL" id="PAV04008.1"/>
    </source>
</evidence>
<keyword evidence="1" id="KW-0812">Transmembrane</keyword>
<evidence type="ECO:0008006" key="4">
    <source>
        <dbReference type="Google" id="ProtNLM"/>
    </source>
</evidence>
<dbReference type="OrthoDB" id="82453at2157"/>
<gene>
    <name evidence="2" type="ORF">ASJ80_03055</name>
</gene>
<protein>
    <recommendedName>
        <fullName evidence="4">Class III signal peptide-containing protein</fullName>
    </recommendedName>
</protein>
<dbReference type="EMBL" id="LMVM01000033">
    <property type="protein sequence ID" value="PAV04008.1"/>
    <property type="molecule type" value="Genomic_DNA"/>
</dbReference>
<sequence length="164" mass="18292">MEIKGQASLELILIIGFILILILGIASFLGTDNELNQVMSAARSGAIEGANTDSFAIYPEETFKNYTIEHKRLLSPSSVKIIKIDYTNHGFDEKYNKTKIQLRISASAPSVTDISDRNVLGDRVNFYVRKSICGSFSTSNQTNDLFNPAFSNRYVITTTDVIWI</sequence>
<organism evidence="2 3">
    <name type="scientific">Methanobacterium bryantii</name>
    <dbReference type="NCBI Taxonomy" id="2161"/>
    <lineage>
        <taxon>Archaea</taxon>
        <taxon>Methanobacteriati</taxon>
        <taxon>Methanobacteriota</taxon>
        <taxon>Methanomada group</taxon>
        <taxon>Methanobacteria</taxon>
        <taxon>Methanobacteriales</taxon>
        <taxon>Methanobacteriaceae</taxon>
        <taxon>Methanobacterium</taxon>
    </lineage>
</organism>
<evidence type="ECO:0000313" key="3">
    <source>
        <dbReference type="Proteomes" id="UP000217784"/>
    </source>
</evidence>
<comment type="caution">
    <text evidence="2">The sequence shown here is derived from an EMBL/GenBank/DDBJ whole genome shotgun (WGS) entry which is preliminary data.</text>
</comment>
<dbReference type="Proteomes" id="UP000217784">
    <property type="component" value="Unassembled WGS sequence"/>
</dbReference>
<reference evidence="2 3" key="1">
    <citation type="journal article" date="2017" name="BMC Genomics">
        <title>Genomic analysis of methanogenic archaea reveals a shift towards energy conservation.</title>
        <authorList>
            <person name="Gilmore S.P."/>
            <person name="Henske J.K."/>
            <person name="Sexton J.A."/>
            <person name="Solomon K.V."/>
            <person name="Seppala S."/>
            <person name="Yoo J.I."/>
            <person name="Huyett L.M."/>
            <person name="Pressman A."/>
            <person name="Cogan J.Z."/>
            <person name="Kivenson V."/>
            <person name="Peng X."/>
            <person name="Tan Y."/>
            <person name="Valentine D.L."/>
            <person name="O'Malley M.A."/>
        </authorList>
    </citation>
    <scope>NUCLEOTIDE SEQUENCE [LARGE SCALE GENOMIC DNA]</scope>
    <source>
        <strain evidence="2 3">M.o.H.</strain>
    </source>
</reference>